<sequence length="89" mass="10199">MLQVMSNDLYRSVVHRVVMKSDKFRSSLVLAAAPHPQAIVRPAPQLVTEQRPSQYVPFTMEEYFSRMDFLAVNTSKCHLDKFRSIPTSA</sequence>
<keyword evidence="2" id="KW-1185">Reference proteome</keyword>
<proteinExistence type="predicted"/>
<dbReference type="Proteomes" id="UP001162992">
    <property type="component" value="Chromosome 19"/>
</dbReference>
<evidence type="ECO:0000313" key="2">
    <source>
        <dbReference type="Proteomes" id="UP001162992"/>
    </source>
</evidence>
<dbReference type="EMBL" id="CM055110">
    <property type="protein sequence ID" value="KAJ7521271.1"/>
    <property type="molecule type" value="Genomic_DNA"/>
</dbReference>
<protein>
    <submittedName>
        <fullName evidence="1">Uncharacterized protein</fullName>
    </submittedName>
</protein>
<organism evidence="1 2">
    <name type="scientific">Diphasiastrum complanatum</name>
    <name type="common">Issler's clubmoss</name>
    <name type="synonym">Lycopodium complanatum</name>
    <dbReference type="NCBI Taxonomy" id="34168"/>
    <lineage>
        <taxon>Eukaryota</taxon>
        <taxon>Viridiplantae</taxon>
        <taxon>Streptophyta</taxon>
        <taxon>Embryophyta</taxon>
        <taxon>Tracheophyta</taxon>
        <taxon>Lycopodiopsida</taxon>
        <taxon>Lycopodiales</taxon>
        <taxon>Lycopodiaceae</taxon>
        <taxon>Lycopodioideae</taxon>
        <taxon>Diphasiastrum</taxon>
    </lineage>
</organism>
<name>A0ACC2AUQ8_DIPCM</name>
<evidence type="ECO:0000313" key="1">
    <source>
        <dbReference type="EMBL" id="KAJ7521271.1"/>
    </source>
</evidence>
<accession>A0ACC2AUQ8</accession>
<reference evidence="2" key="1">
    <citation type="journal article" date="2024" name="Proc. Natl. Acad. Sci. U.S.A.">
        <title>Extraordinary preservation of gene collinearity over three hundred million years revealed in homosporous lycophytes.</title>
        <authorList>
            <person name="Li C."/>
            <person name="Wickell D."/>
            <person name="Kuo L.Y."/>
            <person name="Chen X."/>
            <person name="Nie B."/>
            <person name="Liao X."/>
            <person name="Peng D."/>
            <person name="Ji J."/>
            <person name="Jenkins J."/>
            <person name="Williams M."/>
            <person name="Shu S."/>
            <person name="Plott C."/>
            <person name="Barry K."/>
            <person name="Rajasekar S."/>
            <person name="Grimwood J."/>
            <person name="Han X."/>
            <person name="Sun S."/>
            <person name="Hou Z."/>
            <person name="He W."/>
            <person name="Dai G."/>
            <person name="Sun C."/>
            <person name="Schmutz J."/>
            <person name="Leebens-Mack J.H."/>
            <person name="Li F.W."/>
            <person name="Wang L."/>
        </authorList>
    </citation>
    <scope>NUCLEOTIDE SEQUENCE [LARGE SCALE GENOMIC DNA]</scope>
    <source>
        <strain evidence="2">cv. PW_Plant_1</strain>
    </source>
</reference>
<comment type="caution">
    <text evidence="1">The sequence shown here is derived from an EMBL/GenBank/DDBJ whole genome shotgun (WGS) entry which is preliminary data.</text>
</comment>
<gene>
    <name evidence="1" type="ORF">O6H91_19G044800</name>
</gene>